<feature type="transmembrane region" description="Helical" evidence="2">
    <location>
        <begin position="21"/>
        <end position="42"/>
    </location>
</feature>
<protein>
    <submittedName>
        <fullName evidence="3">Uncharacterized protein</fullName>
    </submittedName>
</protein>
<keyword evidence="2" id="KW-0812">Transmembrane</keyword>
<evidence type="ECO:0000256" key="2">
    <source>
        <dbReference type="SAM" id="Phobius"/>
    </source>
</evidence>
<dbReference type="Proteomes" id="UP000199515">
    <property type="component" value="Unassembled WGS sequence"/>
</dbReference>
<name>A0A1H2S129_9PSEU</name>
<dbReference type="EMBL" id="FNON01000001">
    <property type="protein sequence ID" value="SDW25317.1"/>
    <property type="molecule type" value="Genomic_DNA"/>
</dbReference>
<feature type="region of interest" description="Disordered" evidence="1">
    <location>
        <begin position="63"/>
        <end position="82"/>
    </location>
</feature>
<dbReference type="AlphaFoldDB" id="A0A1H2S129"/>
<dbReference type="STRING" id="589385.SAMN05421504_10174"/>
<keyword evidence="4" id="KW-1185">Reference proteome</keyword>
<evidence type="ECO:0000313" key="4">
    <source>
        <dbReference type="Proteomes" id="UP000199515"/>
    </source>
</evidence>
<accession>A0A1H2S129</accession>
<evidence type="ECO:0000256" key="1">
    <source>
        <dbReference type="SAM" id="MobiDB-lite"/>
    </source>
</evidence>
<reference evidence="3 4" key="1">
    <citation type="submission" date="2016-10" db="EMBL/GenBank/DDBJ databases">
        <authorList>
            <person name="de Groot N.N."/>
        </authorList>
    </citation>
    <scope>NUCLEOTIDE SEQUENCE [LARGE SCALE GENOMIC DNA]</scope>
    <source>
        <strain evidence="3 4">CPCC 202699</strain>
    </source>
</reference>
<proteinExistence type="predicted"/>
<sequence length="161" mass="17449">MIIHPRPISAIRQRPGWFVRFAVAVQRTVATILVLLGAAAALTGCSSNESKFVSELKAAGFPNPTGAHTETEKKTKKVGGRTIKSSEKTLEAMVRLNGCDLEFAKSVGKPGYWLDELHVNGQEPDWPGYPENLRRDQVVALLASSSAKPAGFSDCYRPGQP</sequence>
<evidence type="ECO:0000313" key="3">
    <source>
        <dbReference type="EMBL" id="SDW25317.1"/>
    </source>
</evidence>
<gene>
    <name evidence="3" type="ORF">SAMN05421504_10174</name>
</gene>
<keyword evidence="2" id="KW-0472">Membrane</keyword>
<keyword evidence="2" id="KW-1133">Transmembrane helix</keyword>
<organism evidence="3 4">
    <name type="scientific">Amycolatopsis xylanica</name>
    <dbReference type="NCBI Taxonomy" id="589385"/>
    <lineage>
        <taxon>Bacteria</taxon>
        <taxon>Bacillati</taxon>
        <taxon>Actinomycetota</taxon>
        <taxon>Actinomycetes</taxon>
        <taxon>Pseudonocardiales</taxon>
        <taxon>Pseudonocardiaceae</taxon>
        <taxon>Amycolatopsis</taxon>
    </lineage>
</organism>